<accession>A0A1J4JD22</accession>
<dbReference type="InterPro" id="IPR035974">
    <property type="entry name" value="Rap/Ran-GAP_sf"/>
</dbReference>
<dbReference type="EMBL" id="MLAK01001237">
    <property type="protein sequence ID" value="OHS95571.1"/>
    <property type="molecule type" value="Genomic_DNA"/>
</dbReference>
<sequence>MSKSIIESLKGISPQMQPPVQDSFNAYIVRIEKAVNSINLNDAKKGSTKKALETITTALSTLVSVSPTHVKSTHQQIVKILEKSLAPNIEGETRKTIWANTVSVLSSCDLVIPFQQWGSVIEAAFFIKQIPTVAEPKAAQIIEDAIRDQCIAVCNNPSIYLHNSRFSYWMNIFSQFILPIFWQNLRCFDVRKLRISIINNFFTFLNYNLTIPGSVSTLSVNFSPIVNYYTMQLLICAYEAINNLTDFIDLHQSIITYLMTTFKCRFTQYYKPVAEQPDNLPLDKIMQFYVKLPKYPIQIVPCFFESTPEPLTASLISDLSNSQNICPQIFDILVHLYYRLIESQIPQVQNKKIRPSDFALYLLSMKAVLKYINETIPREKLSDVLMKPIFTLKATPITVNYNLSQSLLMMFILIFETPDIDRNKMAMYCQMLMGIASLHEKFARTIQSIINIFSRFVATSLAPFLLQITNVHPQDEMTIKNPVYTAMTKSKSFNSAQFYLKIDAKDWTINRALNFSMIYNTTFGSLFQGQGITAFSEALYSLAPTLKRSRPNIAYIHNSLVPLIMDMYSKVQSEILLHALARLVPDIIFKKAVDNQFAIRWTYLLMDSINSKKPNIIFLALQTAMRCTISPFIFAFSMIESINTHFCYELYEKNPDLSLNYLVSTIYLSKFFKCPNSMQLFYTIFSDKRFKITDHFIQTFFLALFEEAANGTGPFPLEIKKIFIKLFEVLTNQDDCFLYLMSGVPFIASIMEIKDPDLLLEIIPNFHSFILNGNAITSQFLIAMRTMADILINIDYKDALFHPIFKFMLNNFDQREDTIRTDSFSFFLSNYRRSIERCEVPQSANCLIVDDATDMYVIDYQAQKITASSRYSSNQYQVGFDQVAQVEVGNRDQTIGYFLPHPSLSLLFDSLLSFKNDTQYLVNKSAQVVSGFNFINRNQKEKHVISIIYAKPGQKKIEEFITNTMNDVSPSFEEFLTSIGQLVNIQETDFNYSETFKELIKDAYKRSNNGIQEKQALFFENARHEVLFLVTPMLNTPTLETIKKTDVIIVWSEDPTMMFAENKLEAKLLIVLRPLPKGIIHVSTRKSQNERMRPLFLPLFFGSLLIPRPMLGLVLQLTIMLAEPQIKGIKNTDDDVFKNHWKLLSQQQPLFK</sequence>
<dbReference type="RefSeq" id="XP_068348708.1">
    <property type="nucleotide sequence ID" value="XM_068495478.1"/>
</dbReference>
<dbReference type="InterPro" id="IPR000331">
    <property type="entry name" value="Rap/Ran_GAP_dom"/>
</dbReference>
<keyword evidence="4" id="KW-1185">Reference proteome</keyword>
<dbReference type="Gene3D" id="3.40.50.11210">
    <property type="entry name" value="Rap/Ran-GAP"/>
    <property type="match status" value="1"/>
</dbReference>
<dbReference type="Proteomes" id="UP000179807">
    <property type="component" value="Unassembled WGS sequence"/>
</dbReference>
<evidence type="ECO:0000259" key="2">
    <source>
        <dbReference type="PROSITE" id="PS50085"/>
    </source>
</evidence>
<protein>
    <recommendedName>
        <fullName evidence="2">Rap-GAP domain-containing protein</fullName>
    </recommendedName>
</protein>
<dbReference type="GO" id="GO:0005096">
    <property type="term" value="F:GTPase activator activity"/>
    <property type="evidence" value="ECO:0007669"/>
    <property type="project" value="UniProtKB-KW"/>
</dbReference>
<evidence type="ECO:0000313" key="3">
    <source>
        <dbReference type="EMBL" id="OHS95571.1"/>
    </source>
</evidence>
<name>A0A1J4JD22_9EUKA</name>
<evidence type="ECO:0000313" key="4">
    <source>
        <dbReference type="Proteomes" id="UP000179807"/>
    </source>
</evidence>
<feature type="domain" description="Rap-GAP" evidence="2">
    <location>
        <begin position="931"/>
        <end position="1152"/>
    </location>
</feature>
<keyword evidence="1" id="KW-0343">GTPase activation</keyword>
<comment type="caution">
    <text evidence="3">The sequence shown here is derived from an EMBL/GenBank/DDBJ whole genome shotgun (WGS) entry which is preliminary data.</text>
</comment>
<proteinExistence type="predicted"/>
<organism evidence="3 4">
    <name type="scientific">Tritrichomonas foetus</name>
    <dbReference type="NCBI Taxonomy" id="1144522"/>
    <lineage>
        <taxon>Eukaryota</taxon>
        <taxon>Metamonada</taxon>
        <taxon>Parabasalia</taxon>
        <taxon>Tritrichomonadida</taxon>
        <taxon>Tritrichomonadidae</taxon>
        <taxon>Tritrichomonas</taxon>
    </lineage>
</organism>
<gene>
    <name evidence="3" type="ORF">TRFO_10473</name>
</gene>
<evidence type="ECO:0000256" key="1">
    <source>
        <dbReference type="ARBA" id="ARBA00022468"/>
    </source>
</evidence>
<dbReference type="SUPFAM" id="SSF111347">
    <property type="entry name" value="Rap/Ran-GAP"/>
    <property type="match status" value="1"/>
</dbReference>
<dbReference type="GeneID" id="94830182"/>
<reference evidence="3" key="1">
    <citation type="submission" date="2016-10" db="EMBL/GenBank/DDBJ databases">
        <authorList>
            <person name="Benchimol M."/>
            <person name="Almeida L.G."/>
            <person name="Vasconcelos A.T."/>
            <person name="Perreira-Neves A."/>
            <person name="Rosa I.A."/>
            <person name="Tasca T."/>
            <person name="Bogo M.R."/>
            <person name="de Souza W."/>
        </authorList>
    </citation>
    <scope>NUCLEOTIDE SEQUENCE [LARGE SCALE GENOMIC DNA]</scope>
    <source>
        <strain evidence="3">K</strain>
    </source>
</reference>
<dbReference type="GO" id="GO:0051056">
    <property type="term" value="P:regulation of small GTPase mediated signal transduction"/>
    <property type="evidence" value="ECO:0007669"/>
    <property type="project" value="InterPro"/>
</dbReference>
<dbReference type="PROSITE" id="PS50085">
    <property type="entry name" value="RAPGAP"/>
    <property type="match status" value="1"/>
</dbReference>
<dbReference type="VEuPathDB" id="TrichDB:TRFO_10473"/>
<dbReference type="AlphaFoldDB" id="A0A1J4JD22"/>